<feature type="compositionally biased region" description="Polar residues" evidence="1">
    <location>
        <begin position="51"/>
        <end position="72"/>
    </location>
</feature>
<comment type="caution">
    <text evidence="2">The sequence shown here is derived from an EMBL/GenBank/DDBJ whole genome shotgun (WGS) entry which is preliminary data.</text>
</comment>
<feature type="compositionally biased region" description="Gly residues" evidence="1">
    <location>
        <begin position="93"/>
        <end position="119"/>
    </location>
</feature>
<accession>A0A935W1Q4</accession>
<proteinExistence type="predicted"/>
<evidence type="ECO:0000256" key="1">
    <source>
        <dbReference type="SAM" id="MobiDB-lite"/>
    </source>
</evidence>
<dbReference type="EMBL" id="JADJOT010000001">
    <property type="protein sequence ID" value="MBK7952496.1"/>
    <property type="molecule type" value="Genomic_DNA"/>
</dbReference>
<reference evidence="2 3" key="1">
    <citation type="submission" date="2020-10" db="EMBL/GenBank/DDBJ databases">
        <title>Connecting structure to function with the recovery of over 1000 high-quality activated sludge metagenome-assembled genomes encoding full-length rRNA genes using long-read sequencing.</title>
        <authorList>
            <person name="Singleton C.M."/>
            <person name="Petriglieri F."/>
            <person name="Kristensen J.M."/>
            <person name="Kirkegaard R.H."/>
            <person name="Michaelsen T.Y."/>
            <person name="Andersen M.H."/>
            <person name="Karst S.M."/>
            <person name="Dueholm M.S."/>
            <person name="Nielsen P.H."/>
            <person name="Albertsen M."/>
        </authorList>
    </citation>
    <scope>NUCLEOTIDE SEQUENCE [LARGE SCALE GENOMIC DNA]</scope>
    <source>
        <strain evidence="2">Fred_18-Q3-R57-64_BAT3C.720</strain>
    </source>
</reference>
<feature type="region of interest" description="Disordered" evidence="1">
    <location>
        <begin position="133"/>
        <end position="152"/>
    </location>
</feature>
<dbReference type="Proteomes" id="UP000706151">
    <property type="component" value="Unassembled WGS sequence"/>
</dbReference>
<organism evidence="2 3">
    <name type="scientific">Candidatus Accumulibacter affinis</name>
    <dbReference type="NCBI Taxonomy" id="2954384"/>
    <lineage>
        <taxon>Bacteria</taxon>
        <taxon>Pseudomonadati</taxon>
        <taxon>Pseudomonadota</taxon>
        <taxon>Betaproteobacteria</taxon>
        <taxon>Candidatus Accumulibacter</taxon>
    </lineage>
</organism>
<sequence>MSKTATATAGPEGVGAQHTVTAYDAQTGQHKSYTSSGLFGDHYAGADGNVYRNNASGWQQHTSRGWQSTAGDTSWADREQQTRSSYQDRAGGWDSGGGDRSAGGWGGGDSDHFGGGSWGNRFGGSSFSSRFGGGGFGGGGFGGGGFRGGGRR</sequence>
<name>A0A935W1Q4_9PROT</name>
<feature type="region of interest" description="Disordered" evidence="1">
    <location>
        <begin position="49"/>
        <end position="119"/>
    </location>
</feature>
<dbReference type="AlphaFoldDB" id="A0A935W1Q4"/>
<gene>
    <name evidence="2" type="ORF">IPK02_00095</name>
</gene>
<protein>
    <submittedName>
        <fullName evidence="2">Uncharacterized protein</fullName>
    </submittedName>
</protein>
<evidence type="ECO:0000313" key="3">
    <source>
        <dbReference type="Proteomes" id="UP000706151"/>
    </source>
</evidence>
<evidence type="ECO:0000313" key="2">
    <source>
        <dbReference type="EMBL" id="MBK7952496.1"/>
    </source>
</evidence>